<dbReference type="STRING" id="74649.A0A2P6S893"/>
<dbReference type="InterPro" id="IPR036426">
    <property type="entry name" value="Bulb-type_lectin_dom_sf"/>
</dbReference>
<evidence type="ECO:0000313" key="5">
    <source>
        <dbReference type="EMBL" id="PRQ54902.1"/>
    </source>
</evidence>
<name>A0A2P6S893_ROSCH</name>
<dbReference type="EC" id="2.7.11.1" evidence="5"/>
<evidence type="ECO:0000313" key="6">
    <source>
        <dbReference type="Proteomes" id="UP000238479"/>
    </source>
</evidence>
<dbReference type="Proteomes" id="UP000238479">
    <property type="component" value="Chromosome 1"/>
</dbReference>
<dbReference type="AlphaFoldDB" id="A0A2P6S893"/>
<keyword evidence="5" id="KW-0723">Serine/threonine-protein kinase</keyword>
<keyword evidence="2" id="KW-1015">Disulfide bond</keyword>
<keyword evidence="6" id="KW-1185">Reference proteome</keyword>
<gene>
    <name evidence="5" type="ORF">RchiOBHm_Chr1g0318761</name>
</gene>
<evidence type="ECO:0000256" key="2">
    <source>
        <dbReference type="ARBA" id="ARBA00023157"/>
    </source>
</evidence>
<dbReference type="GO" id="GO:0004674">
    <property type="term" value="F:protein serine/threonine kinase activity"/>
    <property type="evidence" value="ECO:0007669"/>
    <property type="project" value="UniProtKB-KW"/>
</dbReference>
<reference evidence="5 6" key="1">
    <citation type="journal article" date="2018" name="Nat. Genet.">
        <title>The Rosa genome provides new insights in the design of modern roses.</title>
        <authorList>
            <person name="Bendahmane M."/>
        </authorList>
    </citation>
    <scope>NUCLEOTIDE SEQUENCE [LARGE SCALE GENOMIC DNA]</scope>
    <source>
        <strain evidence="6">cv. Old Blush</strain>
    </source>
</reference>
<keyword evidence="5" id="KW-0418">Kinase</keyword>
<dbReference type="PANTHER" id="PTHR32444">
    <property type="entry name" value="BULB-TYPE LECTIN DOMAIN-CONTAINING PROTEIN"/>
    <property type="match status" value="1"/>
</dbReference>
<protein>
    <submittedName>
        <fullName evidence="5">Putative non-specific serine/threonine protein kinase</fullName>
        <ecNumber evidence="5">2.7.11.1</ecNumber>
    </submittedName>
</protein>
<organism evidence="5 6">
    <name type="scientific">Rosa chinensis</name>
    <name type="common">China rose</name>
    <dbReference type="NCBI Taxonomy" id="74649"/>
    <lineage>
        <taxon>Eukaryota</taxon>
        <taxon>Viridiplantae</taxon>
        <taxon>Streptophyta</taxon>
        <taxon>Embryophyta</taxon>
        <taxon>Tracheophyta</taxon>
        <taxon>Spermatophyta</taxon>
        <taxon>Magnoliopsida</taxon>
        <taxon>eudicotyledons</taxon>
        <taxon>Gunneridae</taxon>
        <taxon>Pentapetalae</taxon>
        <taxon>rosids</taxon>
        <taxon>fabids</taxon>
        <taxon>Rosales</taxon>
        <taxon>Rosaceae</taxon>
        <taxon>Rosoideae</taxon>
        <taxon>Rosoideae incertae sedis</taxon>
        <taxon>Rosa</taxon>
    </lineage>
</organism>
<sequence>MWYYKKLVPDQTIVWVANRVQPVSDRFSSELRISDGNLVLFNESKTPIWSTEVSSSSASSIHVVLLDNGNLVLRAGSLPLWQSFDQPTHAFLLLKYK</sequence>
<dbReference type="PANTHER" id="PTHR32444:SF247">
    <property type="entry name" value="OS01G0958200 PROTEIN"/>
    <property type="match status" value="1"/>
</dbReference>
<dbReference type="Gene3D" id="2.90.10.10">
    <property type="entry name" value="Bulb-type lectin domain"/>
    <property type="match status" value="1"/>
</dbReference>
<dbReference type="SUPFAM" id="SSF51110">
    <property type="entry name" value="alpha-D-mannose-specific plant lectins"/>
    <property type="match status" value="1"/>
</dbReference>
<feature type="domain" description="Bulb-type lectin" evidence="4">
    <location>
        <begin position="1"/>
        <end position="86"/>
    </location>
</feature>
<evidence type="ECO:0000256" key="3">
    <source>
        <dbReference type="ARBA" id="ARBA00023180"/>
    </source>
</evidence>
<evidence type="ECO:0000259" key="4">
    <source>
        <dbReference type="PROSITE" id="PS50927"/>
    </source>
</evidence>
<dbReference type="Gramene" id="PRQ54902">
    <property type="protein sequence ID" value="PRQ54902"/>
    <property type="gene ID" value="RchiOBHm_Chr1g0318761"/>
</dbReference>
<proteinExistence type="predicted"/>
<keyword evidence="3" id="KW-0325">Glycoprotein</keyword>
<dbReference type="SMART" id="SM00108">
    <property type="entry name" value="B_lectin"/>
    <property type="match status" value="1"/>
</dbReference>
<keyword evidence="5" id="KW-0808">Transferase</keyword>
<dbReference type="EMBL" id="PDCK01000039">
    <property type="protein sequence ID" value="PRQ54902.1"/>
    <property type="molecule type" value="Genomic_DNA"/>
</dbReference>
<comment type="caution">
    <text evidence="5">The sequence shown here is derived from an EMBL/GenBank/DDBJ whole genome shotgun (WGS) entry which is preliminary data.</text>
</comment>
<dbReference type="PROSITE" id="PS50927">
    <property type="entry name" value="BULB_LECTIN"/>
    <property type="match status" value="1"/>
</dbReference>
<dbReference type="Pfam" id="PF01453">
    <property type="entry name" value="B_lectin"/>
    <property type="match status" value="1"/>
</dbReference>
<keyword evidence="1" id="KW-0732">Signal</keyword>
<accession>A0A2P6S893</accession>
<evidence type="ECO:0000256" key="1">
    <source>
        <dbReference type="ARBA" id="ARBA00022729"/>
    </source>
</evidence>
<dbReference type="InterPro" id="IPR001480">
    <property type="entry name" value="Bulb-type_lectin_dom"/>
</dbReference>